<dbReference type="SUPFAM" id="SSF100950">
    <property type="entry name" value="NagB/RpiA/CoA transferase-like"/>
    <property type="match status" value="1"/>
</dbReference>
<dbReference type="InterPro" id="IPR037171">
    <property type="entry name" value="NagB/RpiA_transferase-like"/>
</dbReference>
<proteinExistence type="predicted"/>
<evidence type="ECO:0000256" key="1">
    <source>
        <dbReference type="ARBA" id="ARBA00022679"/>
    </source>
</evidence>
<dbReference type="Pfam" id="PF01144">
    <property type="entry name" value="CoA_trans"/>
    <property type="match status" value="1"/>
</dbReference>
<gene>
    <name evidence="2" type="ORF">ACFQKB_18265</name>
</gene>
<reference evidence="3" key="1">
    <citation type="journal article" date="2019" name="Int. J. Syst. Evol. Microbiol.">
        <title>The Global Catalogue of Microorganisms (GCM) 10K type strain sequencing project: providing services to taxonomists for standard genome sequencing and annotation.</title>
        <authorList>
            <consortium name="The Broad Institute Genomics Platform"/>
            <consortium name="The Broad Institute Genome Sequencing Center for Infectious Disease"/>
            <person name="Wu L."/>
            <person name="Ma J."/>
        </authorList>
    </citation>
    <scope>NUCLEOTIDE SEQUENCE [LARGE SCALE GENOMIC DNA]</scope>
    <source>
        <strain evidence="3">JCM 3369</strain>
    </source>
</reference>
<sequence length="222" mass="23207">MTARVCADADEAVAGIEDGSTVLVSGFGMAGMPVGLIDALVRQGARDLTVVSNNAGNGDTGLAALLAKRRVRKVVCSFPRQADSHVFDALYRAGEIELEVVPQGNLAERMRAAGAGIGAFFCPTGAGTLLAEGKETRVIDGRTHVLEYPIKGDVALVGAHRADRMGNLVYRKTARNFGPVMATAATTVIAQVREIVDTGAIDPETVVTPSIYVDRVVQEAAA</sequence>
<name>A0ABW2CLZ3_9ACTN</name>
<comment type="caution">
    <text evidence="2">The sequence shown here is derived from an EMBL/GenBank/DDBJ whole genome shotgun (WGS) entry which is preliminary data.</text>
</comment>
<dbReference type="Proteomes" id="UP001596380">
    <property type="component" value="Unassembled WGS sequence"/>
</dbReference>
<dbReference type="PANTHER" id="PTHR13707:SF60">
    <property type="entry name" value="ACETATE COA-TRANSFERASE SUBUNIT ALPHA"/>
    <property type="match status" value="1"/>
</dbReference>
<protein>
    <submittedName>
        <fullName evidence="2">3-oxoacid CoA-transferase subunit A</fullName>
    </submittedName>
</protein>
<evidence type="ECO:0000313" key="3">
    <source>
        <dbReference type="Proteomes" id="UP001596380"/>
    </source>
</evidence>
<organism evidence="2 3">
    <name type="scientific">Actinomadura yumaensis</name>
    <dbReference type="NCBI Taxonomy" id="111807"/>
    <lineage>
        <taxon>Bacteria</taxon>
        <taxon>Bacillati</taxon>
        <taxon>Actinomycetota</taxon>
        <taxon>Actinomycetes</taxon>
        <taxon>Streptosporangiales</taxon>
        <taxon>Thermomonosporaceae</taxon>
        <taxon>Actinomadura</taxon>
    </lineage>
</organism>
<dbReference type="SMART" id="SM00882">
    <property type="entry name" value="CoA_trans"/>
    <property type="match status" value="1"/>
</dbReference>
<dbReference type="Gene3D" id="3.40.1080.10">
    <property type="entry name" value="Glutaconate Coenzyme A-transferase"/>
    <property type="match status" value="1"/>
</dbReference>
<dbReference type="NCBIfam" id="TIGR02429">
    <property type="entry name" value="pcaI_scoA_fam"/>
    <property type="match status" value="1"/>
</dbReference>
<dbReference type="InterPro" id="IPR004165">
    <property type="entry name" value="CoA_trans_fam_I"/>
</dbReference>
<keyword evidence="1" id="KW-0808">Transferase</keyword>
<dbReference type="EMBL" id="JBHSXS010000009">
    <property type="protein sequence ID" value="MFC6881708.1"/>
    <property type="molecule type" value="Genomic_DNA"/>
</dbReference>
<dbReference type="RefSeq" id="WP_160824162.1">
    <property type="nucleotide sequence ID" value="NZ_JBHSXS010000009.1"/>
</dbReference>
<evidence type="ECO:0000313" key="2">
    <source>
        <dbReference type="EMBL" id="MFC6881708.1"/>
    </source>
</evidence>
<dbReference type="InterPro" id="IPR012792">
    <property type="entry name" value="3-oxoacid_CoA-transf_A"/>
</dbReference>
<dbReference type="PANTHER" id="PTHR13707">
    <property type="entry name" value="KETOACID-COENZYME A TRANSFERASE"/>
    <property type="match status" value="1"/>
</dbReference>
<keyword evidence="3" id="KW-1185">Reference proteome</keyword>
<accession>A0ABW2CLZ3</accession>